<dbReference type="GO" id="GO:0016717">
    <property type="term" value="F:oxidoreductase activity, acting on paired donors, with oxidation of a pair of donors resulting in the reduction of molecular oxygen to two molecules of water"/>
    <property type="evidence" value="ECO:0007669"/>
    <property type="project" value="InterPro"/>
</dbReference>
<evidence type="ECO:0000256" key="4">
    <source>
        <dbReference type="ARBA" id="ARBA00022516"/>
    </source>
</evidence>
<comment type="subcellular location">
    <subcellularLocation>
        <location evidence="1">Membrane</location>
        <topology evidence="1">Multi-pass membrane protein</topology>
    </subcellularLocation>
</comment>
<evidence type="ECO:0000256" key="12">
    <source>
        <dbReference type="ARBA" id="ARBA00023160"/>
    </source>
</evidence>
<evidence type="ECO:0000256" key="14">
    <source>
        <dbReference type="SAM" id="Phobius"/>
    </source>
</evidence>
<dbReference type="PANTHER" id="PTHR11351">
    <property type="entry name" value="ACYL-COA DESATURASE"/>
    <property type="match status" value="1"/>
</dbReference>
<dbReference type="Proteomes" id="UP000256970">
    <property type="component" value="Unassembled WGS sequence"/>
</dbReference>
<evidence type="ECO:0000313" key="16">
    <source>
        <dbReference type="EMBL" id="SZX59662.1"/>
    </source>
</evidence>
<proteinExistence type="inferred from homology"/>
<sequence>MAQQLASSGALALLATAAALLAASAAWRWTKQRMAQHLARRESRGSRQNQLPRPNHQLLSSMAGNWERKVKAGAPSYSEQFRILKGCKDYDILSTPYAKPSPEAQAKEPGARAIPFSDVYAKSEDRPLLNLETTTMSKDTARIVNYVYCFMRFAIIAGMHVATFFVAPKYFSWGNLGMAMGVYCATGMLGITFCYHRMLTHRSFKCPKWLEYTCAFLGANSGQGEPIEWVSTHRYHHLHCDTPLDPHSPYEGFWWSHMGWLFKTEASLIDYANVQDLKDQFFYNPYEGFWWSHMGWLFKTEASLIDYANVQDLKDQFFYKFLEIAFLPWLLALRPYLTYTYCGGWAGLVWSYAVPMVITWHSTFLVNSAAHVYGRRPYETGDLSTNCWWVAAVSWGEGWHNSHHAFPQSARHGLEWWEIDLTWYLICGLKATGLAWDVHVPRRRMPSEKAKALKARQPALVKLTAKFE</sequence>
<keyword evidence="4" id="KW-0444">Lipid biosynthesis</keyword>
<dbReference type="STRING" id="3088.A0A383V4E7"/>
<dbReference type="EMBL" id="FNXT01000014">
    <property type="protein sequence ID" value="SZX59662.1"/>
    <property type="molecule type" value="Genomic_DNA"/>
</dbReference>
<evidence type="ECO:0000256" key="1">
    <source>
        <dbReference type="ARBA" id="ARBA00004141"/>
    </source>
</evidence>
<dbReference type="CDD" id="cd03505">
    <property type="entry name" value="Delta9-FADS-like"/>
    <property type="match status" value="1"/>
</dbReference>
<evidence type="ECO:0000256" key="8">
    <source>
        <dbReference type="ARBA" id="ARBA00023002"/>
    </source>
</evidence>
<keyword evidence="11 14" id="KW-0472">Membrane</keyword>
<dbReference type="GO" id="GO:0006633">
    <property type="term" value="P:fatty acid biosynthetic process"/>
    <property type="evidence" value="ECO:0007669"/>
    <property type="project" value="UniProtKB-KW"/>
</dbReference>
<keyword evidence="8" id="KW-0560">Oxidoreductase</keyword>
<evidence type="ECO:0000256" key="7">
    <source>
        <dbReference type="ARBA" id="ARBA00022989"/>
    </source>
</evidence>
<comment type="pathway">
    <text evidence="2">Lipid metabolism.</text>
</comment>
<dbReference type="Pfam" id="PF00487">
    <property type="entry name" value="FA_desaturase"/>
    <property type="match status" value="1"/>
</dbReference>
<protein>
    <recommendedName>
        <fullName evidence="15">Fatty acid desaturase domain-containing protein</fullName>
    </recommendedName>
</protein>
<evidence type="ECO:0000256" key="11">
    <source>
        <dbReference type="ARBA" id="ARBA00023136"/>
    </source>
</evidence>
<feature type="compositionally biased region" description="Polar residues" evidence="13">
    <location>
        <begin position="46"/>
        <end position="56"/>
    </location>
</feature>
<evidence type="ECO:0000256" key="10">
    <source>
        <dbReference type="ARBA" id="ARBA00023098"/>
    </source>
</evidence>
<dbReference type="InterPro" id="IPR005804">
    <property type="entry name" value="FA_desaturase_dom"/>
</dbReference>
<keyword evidence="10" id="KW-0443">Lipid metabolism</keyword>
<feature type="transmembrane region" description="Helical" evidence="14">
    <location>
        <begin position="317"/>
        <end position="337"/>
    </location>
</feature>
<name>A0A383V4E7_TETOB</name>
<feature type="transmembrane region" description="Helical" evidence="14">
    <location>
        <begin position="146"/>
        <end position="167"/>
    </location>
</feature>
<evidence type="ECO:0000256" key="2">
    <source>
        <dbReference type="ARBA" id="ARBA00005189"/>
    </source>
</evidence>
<dbReference type="GO" id="GO:0016020">
    <property type="term" value="C:membrane"/>
    <property type="evidence" value="ECO:0007669"/>
    <property type="project" value="UniProtKB-SubCell"/>
</dbReference>
<gene>
    <name evidence="16" type="ORF">BQ4739_LOCUS262</name>
</gene>
<feature type="transmembrane region" description="Helical" evidence="14">
    <location>
        <begin position="6"/>
        <end position="27"/>
    </location>
</feature>
<evidence type="ECO:0000256" key="3">
    <source>
        <dbReference type="ARBA" id="ARBA00009295"/>
    </source>
</evidence>
<evidence type="ECO:0000256" key="5">
    <source>
        <dbReference type="ARBA" id="ARBA00022692"/>
    </source>
</evidence>
<organism evidence="16 17">
    <name type="scientific">Tetradesmus obliquus</name>
    <name type="common">Green alga</name>
    <name type="synonym">Acutodesmus obliquus</name>
    <dbReference type="NCBI Taxonomy" id="3088"/>
    <lineage>
        <taxon>Eukaryota</taxon>
        <taxon>Viridiplantae</taxon>
        <taxon>Chlorophyta</taxon>
        <taxon>core chlorophytes</taxon>
        <taxon>Chlorophyceae</taxon>
        <taxon>CS clade</taxon>
        <taxon>Sphaeropleales</taxon>
        <taxon>Scenedesmaceae</taxon>
        <taxon>Tetradesmus</taxon>
    </lineage>
</organism>
<reference evidence="16 17" key="1">
    <citation type="submission" date="2016-10" db="EMBL/GenBank/DDBJ databases">
        <authorList>
            <person name="Cai Z."/>
        </authorList>
    </citation>
    <scope>NUCLEOTIDE SEQUENCE [LARGE SCALE GENOMIC DNA]</scope>
</reference>
<keyword evidence="7 14" id="KW-1133">Transmembrane helix</keyword>
<dbReference type="PANTHER" id="PTHR11351:SF31">
    <property type="entry name" value="DESATURASE 1, ISOFORM A-RELATED"/>
    <property type="match status" value="1"/>
</dbReference>
<evidence type="ECO:0000313" key="17">
    <source>
        <dbReference type="Proteomes" id="UP000256970"/>
    </source>
</evidence>
<evidence type="ECO:0000256" key="13">
    <source>
        <dbReference type="SAM" id="MobiDB-lite"/>
    </source>
</evidence>
<dbReference type="AlphaFoldDB" id="A0A383V4E7"/>
<evidence type="ECO:0000256" key="6">
    <source>
        <dbReference type="ARBA" id="ARBA00022832"/>
    </source>
</evidence>
<feature type="domain" description="Fatty acid desaturase" evidence="15">
    <location>
        <begin position="178"/>
        <end position="423"/>
    </location>
</feature>
<feature type="transmembrane region" description="Helical" evidence="14">
    <location>
        <begin position="173"/>
        <end position="195"/>
    </location>
</feature>
<feature type="region of interest" description="Disordered" evidence="13">
    <location>
        <begin position="37"/>
        <end position="56"/>
    </location>
</feature>
<evidence type="ECO:0000256" key="9">
    <source>
        <dbReference type="ARBA" id="ARBA00023004"/>
    </source>
</evidence>
<keyword evidence="12" id="KW-0275">Fatty acid biosynthesis</keyword>
<accession>A0A383V4E7</accession>
<comment type="similarity">
    <text evidence="3">Belongs to the fatty acid desaturase type 1 family.</text>
</comment>
<dbReference type="InterPro" id="IPR015876">
    <property type="entry name" value="Acyl-CoA_DS"/>
</dbReference>
<keyword evidence="9" id="KW-0408">Iron</keyword>
<evidence type="ECO:0000259" key="15">
    <source>
        <dbReference type="Pfam" id="PF00487"/>
    </source>
</evidence>
<feature type="transmembrane region" description="Helical" evidence="14">
    <location>
        <begin position="349"/>
        <end position="366"/>
    </location>
</feature>
<keyword evidence="5 14" id="KW-0812">Transmembrane</keyword>
<keyword evidence="17" id="KW-1185">Reference proteome</keyword>
<keyword evidence="6" id="KW-0276">Fatty acid metabolism</keyword>